<evidence type="ECO:0000313" key="4">
    <source>
        <dbReference type="Proteomes" id="UP000720508"/>
    </source>
</evidence>
<feature type="domain" description="Phage capsid-like C-terminal" evidence="2">
    <location>
        <begin position="133"/>
        <end position="410"/>
    </location>
</feature>
<proteinExistence type="predicted"/>
<sequence length="420" mass="44921">MSSELVRRVKENRTAAWNEAKRIADRAADENRSFTAEEDSRWRKLLADLELFDERIAQLENDERRAEEASAILSGHGNGRRYQRSTELADDFRSMILERNPRPIDVRWENARSAYQPGLERRGLVTTSPANMAPVSFYGRLVEHMVESSAVLRAGATLLTTTSGETLRVPRTSALSTASIVSEGGTIPASDPTLSSVSLGAFKYAFSVQVSSELVQDSGVDLEGYLAREAGQAIGLGLGAHLVNGTGSGQPRGVILDATTGATGPTGTASSFGTQGTAGQGTDLIYDLFGSLAEPYVMQPAAGWLLRNATLTAIRKLKATTGETAGTEFVTDGPAGASGAMIGKPAFIDPFVPAMGAGAKSVLFGDWSRYFVRMVNGIRFERSDDYAFNSDLVTFRAILRADAALVDTTGAIKWFANSAS</sequence>
<dbReference type="NCBIfam" id="TIGR01554">
    <property type="entry name" value="major_cap_HK97"/>
    <property type="match status" value="1"/>
</dbReference>
<evidence type="ECO:0000259" key="2">
    <source>
        <dbReference type="Pfam" id="PF05065"/>
    </source>
</evidence>
<dbReference type="InterPro" id="IPR054612">
    <property type="entry name" value="Phage_capsid-like_C"/>
</dbReference>
<reference evidence="3 4" key="1">
    <citation type="submission" date="2021-06" db="EMBL/GenBank/DDBJ databases">
        <authorList>
            <person name="Pan X."/>
        </authorList>
    </citation>
    <scope>NUCLEOTIDE SEQUENCE [LARGE SCALE GENOMIC DNA]</scope>
    <source>
        <strain evidence="3 4">4503</strain>
    </source>
</reference>
<keyword evidence="4" id="KW-1185">Reference proteome</keyword>
<dbReference type="Pfam" id="PF05065">
    <property type="entry name" value="Phage_capsid"/>
    <property type="match status" value="1"/>
</dbReference>
<accession>A0ABS6CTH5</accession>
<dbReference type="EMBL" id="JAHLEM010000726">
    <property type="protein sequence ID" value="MBU3870257.1"/>
    <property type="molecule type" value="Genomic_DNA"/>
</dbReference>
<organism evidence="3 4">
    <name type="scientific">Streptomyces niphimycinicus</name>
    <dbReference type="NCBI Taxonomy" id="2842201"/>
    <lineage>
        <taxon>Bacteria</taxon>
        <taxon>Bacillati</taxon>
        <taxon>Actinomycetota</taxon>
        <taxon>Actinomycetes</taxon>
        <taxon>Kitasatosporales</taxon>
        <taxon>Streptomycetaceae</taxon>
        <taxon>Streptomyces</taxon>
    </lineage>
</organism>
<protein>
    <submittedName>
        <fullName evidence="3">Phage major capsid protein</fullName>
    </submittedName>
</protein>
<comment type="subcellular location">
    <subcellularLocation>
        <location evidence="1">Virion</location>
    </subcellularLocation>
</comment>
<gene>
    <name evidence="3" type="ORF">KN815_41310</name>
</gene>
<dbReference type="InterPro" id="IPR024455">
    <property type="entry name" value="Phage_capsid"/>
</dbReference>
<name>A0ABS6CTH5_9ACTN</name>
<comment type="caution">
    <text evidence="3">The sequence shown here is derived from an EMBL/GenBank/DDBJ whole genome shotgun (WGS) entry which is preliminary data.</text>
</comment>
<evidence type="ECO:0000256" key="1">
    <source>
        <dbReference type="ARBA" id="ARBA00004328"/>
    </source>
</evidence>
<dbReference type="Proteomes" id="UP000720508">
    <property type="component" value="Unassembled WGS sequence"/>
</dbReference>
<evidence type="ECO:0000313" key="3">
    <source>
        <dbReference type="EMBL" id="MBU3870257.1"/>
    </source>
</evidence>
<dbReference type="RefSeq" id="WP_216346924.1">
    <property type="nucleotide sequence ID" value="NZ_JAHLEM010000726.1"/>
</dbReference>